<keyword evidence="3" id="KW-0812">Transmembrane</keyword>
<comment type="caution">
    <text evidence="9">The sequence shown here is derived from an EMBL/GenBank/DDBJ whole genome shotgun (WGS) entry which is preliminary data.</text>
</comment>
<dbReference type="PANTHER" id="PTHR14110">
    <property type="entry name" value="MITOCHONDRIAL IMPORT INNER MEMBRANE TRANSLOCASE SUBUNIT TIM22"/>
    <property type="match status" value="1"/>
</dbReference>
<evidence type="ECO:0000313" key="10">
    <source>
        <dbReference type="Proteomes" id="UP001255856"/>
    </source>
</evidence>
<evidence type="ECO:0000256" key="3">
    <source>
        <dbReference type="ARBA" id="ARBA00022692"/>
    </source>
</evidence>
<dbReference type="InterPro" id="IPR039175">
    <property type="entry name" value="TIM22"/>
</dbReference>
<comment type="similarity">
    <text evidence="2">Belongs to the Tim17/Tim22/Tim23 family.</text>
</comment>
<comment type="subcellular location">
    <subcellularLocation>
        <location evidence="1">Mitochondrion inner membrane</location>
        <topology evidence="1">Multi-pass membrane protein</topology>
    </subcellularLocation>
</comment>
<dbReference type="GO" id="GO:0042721">
    <property type="term" value="C:TIM22 mitochondrial import inner membrane insertion complex"/>
    <property type="evidence" value="ECO:0007669"/>
    <property type="project" value="InterPro"/>
</dbReference>
<dbReference type="GO" id="GO:0008320">
    <property type="term" value="F:protein transmembrane transporter activity"/>
    <property type="evidence" value="ECO:0007669"/>
    <property type="project" value="TreeGrafter"/>
</dbReference>
<keyword evidence="7" id="KW-0472">Membrane</keyword>
<keyword evidence="4" id="KW-0999">Mitochondrion inner membrane</keyword>
<name>A0AAD9IHL9_PROWI</name>
<evidence type="ECO:0008006" key="11">
    <source>
        <dbReference type="Google" id="ProtNLM"/>
    </source>
</evidence>
<dbReference type="Proteomes" id="UP001255856">
    <property type="component" value="Unassembled WGS sequence"/>
</dbReference>
<dbReference type="PANTHER" id="PTHR14110:SF0">
    <property type="entry name" value="MITOCHONDRIAL IMPORT INNER MEMBRANE TRANSLOCASE SUBUNIT TIM22"/>
    <property type="match status" value="1"/>
</dbReference>
<dbReference type="EMBL" id="JASFZW010000006">
    <property type="protein sequence ID" value="KAK2077786.1"/>
    <property type="molecule type" value="Genomic_DNA"/>
</dbReference>
<keyword evidence="5" id="KW-1133">Transmembrane helix</keyword>
<dbReference type="Pfam" id="PF02466">
    <property type="entry name" value="Tim17"/>
    <property type="match status" value="1"/>
</dbReference>
<evidence type="ECO:0000256" key="2">
    <source>
        <dbReference type="ARBA" id="ARBA00008444"/>
    </source>
</evidence>
<feature type="compositionally biased region" description="Polar residues" evidence="8">
    <location>
        <begin position="1"/>
        <end position="19"/>
    </location>
</feature>
<evidence type="ECO:0000256" key="5">
    <source>
        <dbReference type="ARBA" id="ARBA00022989"/>
    </source>
</evidence>
<evidence type="ECO:0000256" key="4">
    <source>
        <dbReference type="ARBA" id="ARBA00022792"/>
    </source>
</evidence>
<reference evidence="9" key="1">
    <citation type="submission" date="2021-01" db="EMBL/GenBank/DDBJ databases">
        <authorList>
            <person name="Eckstrom K.M.E."/>
        </authorList>
    </citation>
    <scope>NUCLEOTIDE SEQUENCE</scope>
    <source>
        <strain evidence="9">UVCC 0001</strain>
    </source>
</reference>
<sequence length="189" mass="19744">MSTSSDVPEAVSPSQSTEEASAPPQKKLPPGLRPYAKFELPTAEQMAAEESMNNCAVRTVLSLFMGAGLGAMFGVFMGTMDGAGLGIDGRLAGDQPKQNVRQIMKDMARNTGARSWSYAKGFGAMGALFAGSECVIEKVRAKHDMYNSVYAGCTAGAILAHSGGPKAMAVGCSTFAAFSAAIDYFMGHH</sequence>
<accession>A0AAD9IHL9</accession>
<feature type="region of interest" description="Disordered" evidence="8">
    <location>
        <begin position="1"/>
        <end position="34"/>
    </location>
</feature>
<evidence type="ECO:0000313" key="9">
    <source>
        <dbReference type="EMBL" id="KAK2077786.1"/>
    </source>
</evidence>
<evidence type="ECO:0000256" key="1">
    <source>
        <dbReference type="ARBA" id="ARBA00004448"/>
    </source>
</evidence>
<evidence type="ECO:0000256" key="8">
    <source>
        <dbReference type="SAM" id="MobiDB-lite"/>
    </source>
</evidence>
<evidence type="ECO:0000256" key="6">
    <source>
        <dbReference type="ARBA" id="ARBA00023128"/>
    </source>
</evidence>
<dbReference type="GO" id="GO:0045039">
    <property type="term" value="P:protein insertion into mitochondrial inner membrane"/>
    <property type="evidence" value="ECO:0007669"/>
    <property type="project" value="InterPro"/>
</dbReference>
<organism evidence="9 10">
    <name type="scientific">Prototheca wickerhamii</name>
    <dbReference type="NCBI Taxonomy" id="3111"/>
    <lineage>
        <taxon>Eukaryota</taxon>
        <taxon>Viridiplantae</taxon>
        <taxon>Chlorophyta</taxon>
        <taxon>core chlorophytes</taxon>
        <taxon>Trebouxiophyceae</taxon>
        <taxon>Chlorellales</taxon>
        <taxon>Chlorellaceae</taxon>
        <taxon>Prototheca</taxon>
    </lineage>
</organism>
<dbReference type="GO" id="GO:0030943">
    <property type="term" value="F:mitochondrion targeting sequence binding"/>
    <property type="evidence" value="ECO:0007669"/>
    <property type="project" value="TreeGrafter"/>
</dbReference>
<keyword evidence="10" id="KW-1185">Reference proteome</keyword>
<evidence type="ECO:0000256" key="7">
    <source>
        <dbReference type="ARBA" id="ARBA00023136"/>
    </source>
</evidence>
<protein>
    <recommendedName>
        <fullName evidence="11">Mitochondrial import inner membrane translocase subunit TIM22</fullName>
    </recommendedName>
</protein>
<proteinExistence type="inferred from homology"/>
<keyword evidence="6" id="KW-0496">Mitochondrion</keyword>
<dbReference type="AlphaFoldDB" id="A0AAD9IHL9"/>
<gene>
    <name evidence="9" type="ORF">QBZ16_004634</name>
</gene>